<dbReference type="Gene3D" id="2.130.10.10">
    <property type="entry name" value="YVTN repeat-like/Quinoprotein amine dehydrogenase"/>
    <property type="match status" value="2"/>
</dbReference>
<protein>
    <recommendedName>
        <fullName evidence="1">diguanylate cyclase</fullName>
        <ecNumber evidence="1">2.7.7.65</ecNumber>
    </recommendedName>
</protein>
<reference evidence="5 6" key="1">
    <citation type="submission" date="2023-07" db="EMBL/GenBank/DDBJ databases">
        <title>Sorghum-associated microbial communities from plants grown in Nebraska, USA.</title>
        <authorList>
            <person name="Schachtman D."/>
        </authorList>
    </citation>
    <scope>NUCLEOTIDE SEQUENCE [LARGE SCALE GENOMIC DNA]</scope>
    <source>
        <strain evidence="5 6">BE310</strain>
    </source>
</reference>
<dbReference type="Gene3D" id="3.30.70.270">
    <property type="match status" value="1"/>
</dbReference>
<dbReference type="CDD" id="cd01949">
    <property type="entry name" value="GGDEF"/>
    <property type="match status" value="1"/>
</dbReference>
<dbReference type="InterPro" id="IPR015943">
    <property type="entry name" value="WD40/YVTN_repeat-like_dom_sf"/>
</dbReference>
<feature type="signal peptide" evidence="3">
    <location>
        <begin position="1"/>
        <end position="22"/>
    </location>
</feature>
<dbReference type="RefSeq" id="WP_310348002.1">
    <property type="nucleotide sequence ID" value="NZ_JAVDXQ010000006.1"/>
</dbReference>
<dbReference type="Proteomes" id="UP001180536">
    <property type="component" value="Unassembled WGS sequence"/>
</dbReference>
<evidence type="ECO:0000256" key="3">
    <source>
        <dbReference type="SAM" id="SignalP"/>
    </source>
</evidence>
<dbReference type="NCBIfam" id="TIGR00254">
    <property type="entry name" value="GGDEF"/>
    <property type="match status" value="1"/>
</dbReference>
<keyword evidence="6" id="KW-1185">Reference proteome</keyword>
<feature type="chain" id="PRO_5047179295" description="diguanylate cyclase" evidence="3">
    <location>
        <begin position="23"/>
        <end position="1028"/>
    </location>
</feature>
<dbReference type="Pfam" id="PF07494">
    <property type="entry name" value="Reg_prop"/>
    <property type="match status" value="3"/>
</dbReference>
<dbReference type="InterPro" id="IPR011110">
    <property type="entry name" value="Reg_prop"/>
</dbReference>
<dbReference type="EMBL" id="JAVDXQ010000006">
    <property type="protein sequence ID" value="MDR7298818.1"/>
    <property type="molecule type" value="Genomic_DNA"/>
</dbReference>
<dbReference type="PANTHER" id="PTHR45138">
    <property type="entry name" value="REGULATORY COMPONENTS OF SENSORY TRANSDUCTION SYSTEM"/>
    <property type="match status" value="1"/>
</dbReference>
<dbReference type="Pfam" id="PF00990">
    <property type="entry name" value="GGDEF"/>
    <property type="match status" value="1"/>
</dbReference>
<dbReference type="InterPro" id="IPR050469">
    <property type="entry name" value="Diguanylate_Cyclase"/>
</dbReference>
<name>A0ABU1ZDX1_9BURK</name>
<gene>
    <name evidence="5" type="ORF">J2X16_004186</name>
</gene>
<evidence type="ECO:0000256" key="1">
    <source>
        <dbReference type="ARBA" id="ARBA00012528"/>
    </source>
</evidence>
<keyword evidence="3" id="KW-0732">Signal</keyword>
<dbReference type="PROSITE" id="PS50887">
    <property type="entry name" value="GGDEF"/>
    <property type="match status" value="1"/>
</dbReference>
<evidence type="ECO:0000313" key="6">
    <source>
        <dbReference type="Proteomes" id="UP001180536"/>
    </source>
</evidence>
<dbReference type="InterPro" id="IPR011123">
    <property type="entry name" value="Y_Y_Y"/>
</dbReference>
<organism evidence="5 6">
    <name type="scientific">Pelomonas aquatica</name>
    <dbReference type="NCBI Taxonomy" id="431058"/>
    <lineage>
        <taxon>Bacteria</taxon>
        <taxon>Pseudomonadati</taxon>
        <taxon>Pseudomonadota</taxon>
        <taxon>Betaproteobacteria</taxon>
        <taxon>Burkholderiales</taxon>
        <taxon>Sphaerotilaceae</taxon>
        <taxon>Roseateles</taxon>
    </lineage>
</organism>
<comment type="caution">
    <text evidence="5">The sequence shown here is derived from an EMBL/GenBank/DDBJ whole genome shotgun (WGS) entry which is preliminary data.</text>
</comment>
<dbReference type="SUPFAM" id="SSF63829">
    <property type="entry name" value="Calcium-dependent phosphotriesterase"/>
    <property type="match status" value="1"/>
</dbReference>
<dbReference type="Gene3D" id="2.60.40.10">
    <property type="entry name" value="Immunoglobulins"/>
    <property type="match status" value="1"/>
</dbReference>
<comment type="catalytic activity">
    <reaction evidence="2">
        <text>2 GTP = 3',3'-c-di-GMP + 2 diphosphate</text>
        <dbReference type="Rhea" id="RHEA:24898"/>
        <dbReference type="ChEBI" id="CHEBI:33019"/>
        <dbReference type="ChEBI" id="CHEBI:37565"/>
        <dbReference type="ChEBI" id="CHEBI:58805"/>
        <dbReference type="EC" id="2.7.7.65"/>
    </reaction>
</comment>
<dbReference type="InterPro" id="IPR043128">
    <property type="entry name" value="Rev_trsase/Diguanyl_cyclase"/>
</dbReference>
<dbReference type="SUPFAM" id="SSF50998">
    <property type="entry name" value="Quinoprotein alcohol dehydrogenase-like"/>
    <property type="match status" value="1"/>
</dbReference>
<accession>A0ABU1ZDX1</accession>
<evidence type="ECO:0000313" key="5">
    <source>
        <dbReference type="EMBL" id="MDR7298818.1"/>
    </source>
</evidence>
<dbReference type="InterPro" id="IPR011047">
    <property type="entry name" value="Quinoprotein_ADH-like_sf"/>
</dbReference>
<dbReference type="InterPro" id="IPR029787">
    <property type="entry name" value="Nucleotide_cyclase"/>
</dbReference>
<dbReference type="InterPro" id="IPR013783">
    <property type="entry name" value="Ig-like_fold"/>
</dbReference>
<sequence length="1028" mass="111320">MHPLVRGLAAWLTALGMGLALADAGPSAGPLEVQFRSVAVPQNSVPAIAQDRAGFMWIATSKGLTRYDGYRLRPIELAGDTPSQRNLGWVRALAPGADGRMWIGTEFKGLVAYEPGQDRVASHAGSGPQAPIRALVEDRDGAVWVGTMGRGLQRYDPRTKRFELQALDWRGQPEARVLALRVATDGTVWAGHWRGLARRVKGGWQDVALPGLVDGAPVLALAEDRSGRLWLGTQDGRLGVVEQGRVRWVQTLGHAVHALAEGADGRLWVGSKGGLFWVNPASGHVDARLRQDPRRVTGLAGNDISGLLRDQSGAMWVSGYGLGVQRHLHHPALAVRGPDADPAGPLAEADVRAVMALRGGEVLVAAQAGQLVRLDGRPGRELATLGTLPRGRRNVVEMMAEAADGSLWMAAAGRLEHRAPDGRLLRDWPLDGGRAQQLLPRADGSVWLGMQEGLYRLGGATAAALERVQPLGEARLHGGVYTVREAPDGRLWVGGQQGLFREREAGGGSLEPLPQAPGEALSTPIVIALLWSRDGRLWVDTPASGLHRLRGWDAAGRARFERISERLGVEGVFGGNLHEDSRGRIWSQLYVYDPAADRIDSFGSAEGANFGSFWFFASTELPGGALLFGGSRGLLRVQPQAWRAPSTSPPLVIAGLRVNGQPQGLRPPGAGLALPPGKRTLSVEFAALDYADPARPRYEYRLLGLDSEWTRVDASARNPSFGPLRPGHYTLQVRATSHQTLWGAEQLQLPIELAPAWWETTPAHAGGVLLGLAGIWGWTRWRTRKLRRHEAELQTLVDERTAELRELSLTDALTGLRNRRYLEMRLDDDLRLCLRRFEAPAGDGPGHAIGAKADLLLMLLDVDHFKRINDQHGHAAGDAVLVQLAQRLRQVFRETDSLVRWGGEEVLALARETERRDAPELAARVCAAVREQPFDIGGGETVHVTVSIGFCAFPLDPKQPRLWDWRACLALADSALYAAKGQGRDGHVGAVRADGLPPREAPYSLSGWLTEPRLQVARGTAKDAVGSG</sequence>
<evidence type="ECO:0000256" key="2">
    <source>
        <dbReference type="ARBA" id="ARBA00034247"/>
    </source>
</evidence>
<dbReference type="PANTHER" id="PTHR45138:SF9">
    <property type="entry name" value="DIGUANYLATE CYCLASE DGCM-RELATED"/>
    <property type="match status" value="1"/>
</dbReference>
<evidence type="ECO:0000259" key="4">
    <source>
        <dbReference type="PROSITE" id="PS50887"/>
    </source>
</evidence>
<dbReference type="EC" id="2.7.7.65" evidence="1"/>
<dbReference type="SMART" id="SM00267">
    <property type="entry name" value="GGDEF"/>
    <property type="match status" value="1"/>
</dbReference>
<dbReference type="InterPro" id="IPR000160">
    <property type="entry name" value="GGDEF_dom"/>
</dbReference>
<feature type="domain" description="GGDEF" evidence="4">
    <location>
        <begin position="853"/>
        <end position="992"/>
    </location>
</feature>
<dbReference type="Pfam" id="PF07495">
    <property type="entry name" value="Y_Y_Y"/>
    <property type="match status" value="1"/>
</dbReference>
<dbReference type="SUPFAM" id="SSF55073">
    <property type="entry name" value="Nucleotide cyclase"/>
    <property type="match status" value="1"/>
</dbReference>
<proteinExistence type="predicted"/>